<sequence length="52" mass="5965">MMRDRLGLNSPVCFTEQANSQARQAVHRSGMMLRTFAIPTSVYAERVKTFFI</sequence>
<reference evidence="1 2" key="1">
    <citation type="journal article" date="2010" name="Nature">
        <title>Nitrite-driven anaerobic methane oxidation by oxygenic bacteria.</title>
        <authorList>
            <person name="Ettwig K.F."/>
            <person name="Butler M.K."/>
            <person name="Le Paslier D."/>
            <person name="Pelletier E."/>
            <person name="Mangenot S."/>
            <person name="Kuypers M.M.M."/>
            <person name="Schreiber F."/>
            <person name="Dutilh B.E."/>
            <person name="Zedelius J."/>
            <person name="de Beer D."/>
            <person name="Gloerich J."/>
            <person name="Wessels H.J.C.T."/>
            <person name="van Allen T."/>
            <person name="Luesken F."/>
            <person name="Wu M."/>
            <person name="van de Pas-Schoonen K.T."/>
            <person name="Op den Camp H.J.M."/>
            <person name="Janssen-Megens E.M."/>
            <person name="Francoijs K-J."/>
            <person name="Stunnenberg H."/>
            <person name="Weissenbach J."/>
            <person name="Jetten M.S.M."/>
            <person name="Strous M."/>
        </authorList>
    </citation>
    <scope>NUCLEOTIDE SEQUENCE [LARGE SCALE GENOMIC DNA]</scope>
</reference>
<organism evidence="1 2">
    <name type="scientific">Methylomirabilis oxygeniifera</name>
    <dbReference type="NCBI Taxonomy" id="671143"/>
    <lineage>
        <taxon>Bacteria</taxon>
        <taxon>Candidatus Methylomirabilota</taxon>
        <taxon>Candidatus Methylomirabilia</taxon>
        <taxon>Candidatus Methylomirabilales</taxon>
        <taxon>Candidatus Methylomirabilaceae</taxon>
        <taxon>Candidatus Methylomirabilis</taxon>
    </lineage>
</organism>
<dbReference type="EMBL" id="FP565575">
    <property type="protein sequence ID" value="CBE69868.1"/>
    <property type="molecule type" value="Genomic_DNA"/>
</dbReference>
<dbReference type="KEGG" id="mox:DAMO_2795"/>
<dbReference type="AlphaFoldDB" id="D5ML26"/>
<dbReference type="Proteomes" id="UP000006898">
    <property type="component" value="Chromosome"/>
</dbReference>
<evidence type="ECO:0000313" key="1">
    <source>
        <dbReference type="EMBL" id="CBE69868.1"/>
    </source>
</evidence>
<protein>
    <submittedName>
        <fullName evidence="1">Uncharacterized protein</fullName>
    </submittedName>
</protein>
<gene>
    <name evidence="1" type="ORF">DAMO_2795</name>
</gene>
<proteinExistence type="predicted"/>
<evidence type="ECO:0000313" key="2">
    <source>
        <dbReference type="Proteomes" id="UP000006898"/>
    </source>
</evidence>
<dbReference type="HOGENOM" id="CLU_3077941_0_0_0"/>
<name>D5ML26_METO1</name>
<accession>D5ML26</accession>